<proteinExistence type="predicted"/>
<sequence length="47" mass="5152">MNCPLSGAGVLAFTLLPRIRNRMAMASRLVMFSPVTEKSGNLLWLGM</sequence>
<dbReference type="AlphaFoldDB" id="A0A1J5PA02"/>
<organism evidence="1">
    <name type="scientific">mine drainage metagenome</name>
    <dbReference type="NCBI Taxonomy" id="410659"/>
    <lineage>
        <taxon>unclassified sequences</taxon>
        <taxon>metagenomes</taxon>
        <taxon>ecological metagenomes</taxon>
    </lineage>
</organism>
<dbReference type="EMBL" id="MLJW01005544">
    <property type="protein sequence ID" value="OIQ68034.1"/>
    <property type="molecule type" value="Genomic_DNA"/>
</dbReference>
<accession>A0A1J5PA02</accession>
<protein>
    <submittedName>
        <fullName evidence="1">Uncharacterized protein</fullName>
    </submittedName>
</protein>
<gene>
    <name evidence="1" type="ORF">GALL_503780</name>
</gene>
<evidence type="ECO:0000313" key="1">
    <source>
        <dbReference type="EMBL" id="OIQ68034.1"/>
    </source>
</evidence>
<reference evidence="1" key="1">
    <citation type="submission" date="2016-10" db="EMBL/GenBank/DDBJ databases">
        <title>Sequence of Gallionella enrichment culture.</title>
        <authorList>
            <person name="Poehlein A."/>
            <person name="Muehling M."/>
            <person name="Daniel R."/>
        </authorList>
    </citation>
    <scope>NUCLEOTIDE SEQUENCE</scope>
</reference>
<name>A0A1J5PA02_9ZZZZ</name>
<comment type="caution">
    <text evidence="1">The sequence shown here is derived from an EMBL/GenBank/DDBJ whole genome shotgun (WGS) entry which is preliminary data.</text>
</comment>